<dbReference type="GO" id="GO:0005643">
    <property type="term" value="C:nuclear pore"/>
    <property type="evidence" value="ECO:0007669"/>
    <property type="project" value="TreeGrafter"/>
</dbReference>
<sequence length="1342" mass="150694">MTQRYREVSVLQGETKVKWIEHAITDAGVCTALSSNLAFVEKAGGQSFHCANSFTVSWRVHDNIAEIILDGITRAISTHRVRITCNRLIVGHPTFSLVGNELTLMMASLSSVHFITFDTSKLKKKMAICFTESHTVNTDSVLVQCSAKATEDFGILFSLTTESGKLLMVNAVDGKYEEIILQQTSLLGTIWNKVRRSVVSGPTNHHDVVFSAISDEHPSIYCLTRNLQVQQWAMGTWECLATHNLLNTITTNQQVEGVAVKYFPSQSQSFLGIALADGEQSKIMLVCLSDETGSLGRCVLTADCGANKLIAYELVEELLFILWENSDGVAELVHLAFDVREPKFLKCCLDAQVLPPVELESWDEPREKFCEILFGSNKVSRSAIVEALHKLDPASVTVDTEDLKAVICDAVMNKIRSKVETSTVTNAEYREVQIDIWQSFYTNVAQYHQVFQEPIGLVAGCPGLPIALITKGSVSYLRPCEALEQQILFPSDPLDSSSAVNQDVVSIMQAAFQLQNTVQGFEDHVYLAVLNSENVFDTFEQVLNTITRRADHAAIKARFCTHIQGIHLLHEGFTVFLHLLNIANNLPADAPPSVTDENPFSSISETGQLIVCSSVHDIAEARYRLCCRLILFLQYLTRLGEEVNRCEELKGNMDELFATLHALLRNYVAVLWICRLNTHAKSLLDLNTEMLDALRISNSETIDLVLSSASTSQQHTISALYKFLAEVGGAKAFALIQPSVNKHDYYEHLDALTMATCQTLWPETPDLQLPEFLLASNELTALQDYCMLLEGHCKTSYCSRMFLLGQTYLLEREPEKAYACFMETLYGLFEEGADTEQADMQEEAASTRQLQFCSKVIEVFEKFSYSEQVVLMSQQTLKLTNVQQSSLSAKIFRHNLKLRHYDEAFKAILAITDHELKMNCLYQFVSTLCDTGELKTLASYPYKEMDSQEDLKPAIVSLLLKKARTVDLTVKNYYDLLYAFLVINNDMLSAANVMYECCGRLSCELSGIAALQKKAKCLLACIHALQCVPTSSAWIAPDSFTQSKYMPGREALVKRTSQGKQKPKSMSQVKILTLQDIEKEYMLVNMALRLSSNSSKQISSAYQDPNEIITLLCSIGMYDEAIEVCTTYNFEMSHIFESLAFRCIRMMKEAENSNLSEVAEESKVWLTYNRLPTETSYSSCCDQAWKILRHYLQLYDIVSTKYHKIVVNKLLANNSSLPEWLISSYKFKNVAELLKIYLQYDLIEEAVDLSTEFLTAVTGSTFEKFGLESSLSATMGSSSVWVPYTSLDVLLNLLEEYQSDPYYLQLFNKLKSAIEHYTSDLEDKSHGALKLAQAARYSTPVV</sequence>
<dbReference type="InterPro" id="IPR059141">
    <property type="entry name" value="Beta-prop_Nup120_160"/>
</dbReference>
<dbReference type="OrthoDB" id="67716at2759"/>
<dbReference type="Pfam" id="PF23354">
    <property type="entry name" value="TPR_NUP160_120_M"/>
    <property type="match status" value="1"/>
</dbReference>
<dbReference type="Proteomes" id="UP000593567">
    <property type="component" value="Unassembled WGS sequence"/>
</dbReference>
<feature type="domain" description="NUP160 helical" evidence="5">
    <location>
        <begin position="499"/>
        <end position="721"/>
    </location>
</feature>
<gene>
    <name evidence="8" type="ORF">EB796_001624</name>
</gene>
<dbReference type="InterPro" id="IPR056547">
    <property type="entry name" value="NUP160_helical"/>
</dbReference>
<dbReference type="PANTHER" id="PTHR21286">
    <property type="entry name" value="NUCLEAR PORE COMPLEX PROTEIN NUP160"/>
    <property type="match status" value="1"/>
</dbReference>
<feature type="domain" description="Nucleoporin Nup120/160 beta-propeller" evidence="4">
    <location>
        <begin position="102"/>
        <end position="484"/>
    </location>
</feature>
<dbReference type="Pfam" id="PF23345">
    <property type="entry name" value="NUP160_helical"/>
    <property type="match status" value="1"/>
</dbReference>
<dbReference type="Pfam" id="PF11715">
    <property type="entry name" value="Beta-prop_Nup120_160"/>
    <property type="match status" value="1"/>
</dbReference>
<dbReference type="InterPro" id="IPR056536">
    <property type="entry name" value="TPR_NUP160_C"/>
</dbReference>
<evidence type="ECO:0000259" key="6">
    <source>
        <dbReference type="Pfam" id="PF23347"/>
    </source>
</evidence>
<evidence type="ECO:0000256" key="1">
    <source>
        <dbReference type="ARBA" id="ARBA00004123"/>
    </source>
</evidence>
<proteinExistence type="predicted"/>
<dbReference type="GO" id="GO:0017056">
    <property type="term" value="F:structural constituent of nuclear pore"/>
    <property type="evidence" value="ECO:0007669"/>
    <property type="project" value="TreeGrafter"/>
</dbReference>
<dbReference type="InterPro" id="IPR021717">
    <property type="entry name" value="Nucleoporin_Nup160"/>
</dbReference>
<evidence type="ECO:0000256" key="2">
    <source>
        <dbReference type="ARBA" id="ARBA00022448"/>
    </source>
</evidence>
<evidence type="ECO:0000259" key="7">
    <source>
        <dbReference type="Pfam" id="PF23354"/>
    </source>
</evidence>
<dbReference type="PANTHER" id="PTHR21286:SF0">
    <property type="entry name" value="NUCLEAR PORE COMPLEX PROTEIN NUP160"/>
    <property type="match status" value="1"/>
</dbReference>
<dbReference type="EMBL" id="VXIV02000185">
    <property type="protein sequence ID" value="KAF6040055.1"/>
    <property type="molecule type" value="Genomic_DNA"/>
</dbReference>
<evidence type="ECO:0000313" key="8">
    <source>
        <dbReference type="EMBL" id="KAF6040055.1"/>
    </source>
</evidence>
<reference evidence="8" key="1">
    <citation type="submission" date="2020-06" db="EMBL/GenBank/DDBJ databases">
        <title>Draft genome of Bugula neritina, a colonial animal packing powerful symbionts and potential medicines.</title>
        <authorList>
            <person name="Rayko M."/>
        </authorList>
    </citation>
    <scope>NUCLEOTIDE SEQUENCE [LARGE SCALE GENOMIC DNA]</scope>
    <source>
        <strain evidence="8">Kwan_BN1</strain>
    </source>
</reference>
<keyword evidence="3" id="KW-0539">Nucleus</keyword>
<organism evidence="8 9">
    <name type="scientific">Bugula neritina</name>
    <name type="common">Brown bryozoan</name>
    <name type="synonym">Sertularia neritina</name>
    <dbReference type="NCBI Taxonomy" id="10212"/>
    <lineage>
        <taxon>Eukaryota</taxon>
        <taxon>Metazoa</taxon>
        <taxon>Spiralia</taxon>
        <taxon>Lophotrochozoa</taxon>
        <taxon>Bryozoa</taxon>
        <taxon>Gymnolaemata</taxon>
        <taxon>Cheilostomatida</taxon>
        <taxon>Flustrina</taxon>
        <taxon>Buguloidea</taxon>
        <taxon>Bugulidae</taxon>
        <taxon>Bugula</taxon>
    </lineage>
</organism>
<evidence type="ECO:0000313" key="9">
    <source>
        <dbReference type="Proteomes" id="UP000593567"/>
    </source>
</evidence>
<comment type="subcellular location">
    <subcellularLocation>
        <location evidence="1">Nucleus</location>
    </subcellularLocation>
</comment>
<dbReference type="Pfam" id="PF23347">
    <property type="entry name" value="TPR_Nup160_C"/>
    <property type="match status" value="1"/>
</dbReference>
<evidence type="ECO:0000256" key="3">
    <source>
        <dbReference type="ARBA" id="ARBA00023242"/>
    </source>
</evidence>
<comment type="caution">
    <text evidence="8">The sequence shown here is derived from an EMBL/GenBank/DDBJ whole genome shotgun (WGS) entry which is preliminary data.</text>
</comment>
<feature type="domain" description="NUP160 C-terminal TPR" evidence="6">
    <location>
        <begin position="1074"/>
        <end position="1330"/>
    </location>
</feature>
<keyword evidence="2" id="KW-0813">Transport</keyword>
<dbReference type="InterPro" id="IPR056535">
    <property type="entry name" value="TPR_NUP160_M"/>
</dbReference>
<protein>
    <submittedName>
        <fullName evidence="8">NUP160</fullName>
    </submittedName>
</protein>
<accession>A0A7J7KPL9</accession>
<keyword evidence="9" id="KW-1185">Reference proteome</keyword>
<evidence type="ECO:0000259" key="5">
    <source>
        <dbReference type="Pfam" id="PF23345"/>
    </source>
</evidence>
<name>A0A7J7KPL9_BUGNE</name>
<evidence type="ECO:0000259" key="4">
    <source>
        <dbReference type="Pfam" id="PF11715"/>
    </source>
</evidence>
<feature type="domain" description="NUP160 middle TPR" evidence="7">
    <location>
        <begin position="761"/>
        <end position="1026"/>
    </location>
</feature>